<reference evidence="2 3" key="1">
    <citation type="submission" date="2023-07" db="EMBL/GenBank/DDBJ databases">
        <title>Comparative genomics of wheat-associated soil bacteria to identify genetic determinants of phenazine resistance.</title>
        <authorList>
            <person name="Mouncey N."/>
        </authorList>
    </citation>
    <scope>NUCLEOTIDE SEQUENCE [LARGE SCALE GENOMIC DNA]</scope>
    <source>
        <strain evidence="2 3">W4I9-1</strain>
    </source>
</reference>
<gene>
    <name evidence="2" type="ORF">QFZ53_003452</name>
</gene>
<protein>
    <submittedName>
        <fullName evidence="2">Quinol-cytochrome oxidoreductase complex cytochrome b subunit</fullName>
    </submittedName>
</protein>
<sequence>MDIVFTIAAILGILSVAVIFGTDVLAAAVLRSAYADVDDRTLVQSAGRGHYYGDRRLPAAGITGVVMSVAACVLAFAGGSPTAGVLAALAVALLLVWLVLFARIAKPINKTLTDAALADVVPANARVLQRRWESIIDVRAVLQGLALLAMCVSLVV</sequence>
<keyword evidence="1" id="KW-1133">Transmembrane helix</keyword>
<dbReference type="AlphaFoldDB" id="A0AAW8F0D1"/>
<dbReference type="Proteomes" id="UP001244427">
    <property type="component" value="Unassembled WGS sequence"/>
</dbReference>
<evidence type="ECO:0000256" key="1">
    <source>
        <dbReference type="SAM" id="Phobius"/>
    </source>
</evidence>
<keyword evidence="1" id="KW-0812">Transmembrane</keyword>
<keyword evidence="1" id="KW-0472">Membrane</keyword>
<accession>A0AAW8F0D1</accession>
<dbReference type="RefSeq" id="WP_307298518.1">
    <property type="nucleotide sequence ID" value="NZ_JAUSXV010000001.1"/>
</dbReference>
<keyword evidence="3" id="KW-1185">Reference proteome</keyword>
<dbReference type="EMBL" id="JAUSXV010000001">
    <property type="protein sequence ID" value="MDQ0649256.1"/>
    <property type="molecule type" value="Genomic_DNA"/>
</dbReference>
<proteinExistence type="predicted"/>
<feature type="transmembrane region" description="Helical" evidence="1">
    <location>
        <begin position="6"/>
        <end position="30"/>
    </location>
</feature>
<name>A0AAW8F0D1_9MICO</name>
<organism evidence="2 3">
    <name type="scientific">Microbacterium natoriense</name>
    <dbReference type="NCBI Taxonomy" id="284570"/>
    <lineage>
        <taxon>Bacteria</taxon>
        <taxon>Bacillati</taxon>
        <taxon>Actinomycetota</taxon>
        <taxon>Actinomycetes</taxon>
        <taxon>Micrococcales</taxon>
        <taxon>Microbacteriaceae</taxon>
        <taxon>Microbacterium</taxon>
    </lineage>
</organism>
<feature type="transmembrane region" description="Helical" evidence="1">
    <location>
        <begin position="83"/>
        <end position="102"/>
    </location>
</feature>
<comment type="caution">
    <text evidence="2">The sequence shown here is derived from an EMBL/GenBank/DDBJ whole genome shotgun (WGS) entry which is preliminary data.</text>
</comment>
<evidence type="ECO:0000313" key="2">
    <source>
        <dbReference type="EMBL" id="MDQ0649256.1"/>
    </source>
</evidence>
<feature type="transmembrane region" description="Helical" evidence="1">
    <location>
        <begin position="57"/>
        <end position="77"/>
    </location>
</feature>
<evidence type="ECO:0000313" key="3">
    <source>
        <dbReference type="Proteomes" id="UP001244427"/>
    </source>
</evidence>